<name>A0A1I6GLV7_9EURY</name>
<keyword evidence="1" id="KW-0175">Coiled coil</keyword>
<dbReference type="Proteomes" id="UP000198531">
    <property type="component" value="Unassembled WGS sequence"/>
</dbReference>
<sequence>MFLLDDIFLWPFRNVVDVLHSLAVQEMYDPESVRSDIKENQLLYELGELSDEEYERRRAELEAELEAAERARERLSDKVVVQR</sequence>
<evidence type="ECO:0000256" key="1">
    <source>
        <dbReference type="SAM" id="Coils"/>
    </source>
</evidence>
<gene>
    <name evidence="2" type="ORF">SAMN04487947_1358</name>
</gene>
<dbReference type="STRING" id="553469.SAMN04487947_1358"/>
<dbReference type="OrthoDB" id="214403at2157"/>
<keyword evidence="3" id="KW-1185">Reference proteome</keyword>
<organism evidence="2 3">
    <name type="scientific">Halogeometricum rufum</name>
    <dbReference type="NCBI Taxonomy" id="553469"/>
    <lineage>
        <taxon>Archaea</taxon>
        <taxon>Methanobacteriati</taxon>
        <taxon>Methanobacteriota</taxon>
        <taxon>Stenosarchaea group</taxon>
        <taxon>Halobacteria</taxon>
        <taxon>Halobacteriales</taxon>
        <taxon>Haloferacaceae</taxon>
        <taxon>Halogeometricum</taxon>
    </lineage>
</organism>
<evidence type="ECO:0000313" key="2">
    <source>
        <dbReference type="EMBL" id="SFR43160.1"/>
    </source>
</evidence>
<dbReference type="EMBL" id="FOYT01000001">
    <property type="protein sequence ID" value="SFR43160.1"/>
    <property type="molecule type" value="Genomic_DNA"/>
</dbReference>
<dbReference type="Pfam" id="PF05120">
    <property type="entry name" value="GvpG"/>
    <property type="match status" value="1"/>
</dbReference>
<feature type="coiled-coil region" evidence="1">
    <location>
        <begin position="51"/>
        <end position="78"/>
    </location>
</feature>
<reference evidence="3" key="1">
    <citation type="submission" date="2016-10" db="EMBL/GenBank/DDBJ databases">
        <authorList>
            <person name="Varghese N."/>
            <person name="Submissions S."/>
        </authorList>
    </citation>
    <scope>NUCLEOTIDE SEQUENCE [LARGE SCALE GENOMIC DNA]</scope>
    <source>
        <strain evidence="3">CGMCC 1.7736</strain>
    </source>
</reference>
<dbReference type="NCBIfam" id="NF045779">
    <property type="entry name" value="gas_vesic_GvpG"/>
    <property type="match status" value="1"/>
</dbReference>
<dbReference type="InterPro" id="IPR054797">
    <property type="entry name" value="Gas_vesic_GvpG_halobact"/>
</dbReference>
<protein>
    <submittedName>
        <fullName evidence="2">Gas vesicle protein G</fullName>
    </submittedName>
</protein>
<proteinExistence type="predicted"/>
<dbReference type="RefSeq" id="WP_089805788.1">
    <property type="nucleotide sequence ID" value="NZ_FOYT01000001.1"/>
</dbReference>
<accession>A0A1I6GLV7</accession>
<dbReference type="InterPro" id="IPR007804">
    <property type="entry name" value="GvpG"/>
</dbReference>
<evidence type="ECO:0000313" key="3">
    <source>
        <dbReference type="Proteomes" id="UP000198531"/>
    </source>
</evidence>
<dbReference type="AlphaFoldDB" id="A0A1I6GLV7"/>